<proteinExistence type="predicted"/>
<reference evidence="1" key="1">
    <citation type="submission" date="2020-09" db="EMBL/GenBank/DDBJ databases">
        <title>Leviviricetes taxonomy.</title>
        <authorList>
            <person name="Stockdale S.R."/>
            <person name="Callanan J."/>
            <person name="Adriaenssens E.M."/>
            <person name="Kuhn J.H."/>
            <person name="Rumnieks J."/>
            <person name="Shkoporov A."/>
            <person name="Draper L.A."/>
            <person name="Ross P."/>
            <person name="Hill C."/>
        </authorList>
    </citation>
    <scope>NUCLEOTIDE SEQUENCE</scope>
</reference>
<name>A0A8S5L0B8_9VIRU</name>
<dbReference type="Proteomes" id="UP000681490">
    <property type="component" value="Segment"/>
</dbReference>
<dbReference type="EMBL" id="BK013655">
    <property type="protein sequence ID" value="DAD50884.1"/>
    <property type="molecule type" value="Genomic_RNA"/>
</dbReference>
<dbReference type="RefSeq" id="YP_010769596.1">
    <property type="nucleotide sequence ID" value="NC_074022.1"/>
</dbReference>
<protein>
    <submittedName>
        <fullName evidence="1">Uncharacterized protein</fullName>
    </submittedName>
</protein>
<keyword evidence="2" id="KW-1185">Reference proteome</keyword>
<dbReference type="GeneID" id="80398663"/>
<evidence type="ECO:0000313" key="2">
    <source>
        <dbReference type="Proteomes" id="UP000681490"/>
    </source>
</evidence>
<accession>A0A8S5L0B8</accession>
<organism evidence="1 2">
    <name type="scientific">ssRNA phage SRR5467090_6</name>
    <dbReference type="NCBI Taxonomy" id="2786455"/>
    <lineage>
        <taxon>Viruses</taxon>
        <taxon>Riboviria</taxon>
        <taxon>Orthornavirae</taxon>
        <taxon>Lenarviricota</taxon>
        <taxon>Leviviricetes</taxon>
        <taxon>Norzivirales</taxon>
        <taxon>Fiersviridae</taxon>
        <taxon>Nehwtovirus</taxon>
        <taxon>Nehwtovirus borborohabitans</taxon>
        <taxon>Nahjiuvirus borborohabitans</taxon>
    </lineage>
</organism>
<dbReference type="KEGG" id="vg:80398663"/>
<sequence>MTQHSYPFGNDLVLFSNGNFQASKDDSGKWSFGFGDEYEFDLASLIEFINFLEAAGVLSMESPTFSNVDDPTISP</sequence>
<gene>
    <name evidence="1" type="primary">SRR5467090_6_1</name>
</gene>
<evidence type="ECO:0000313" key="1">
    <source>
        <dbReference type="EMBL" id="DAD50884.1"/>
    </source>
</evidence>